<evidence type="ECO:0000313" key="4">
    <source>
        <dbReference type="EMBL" id="RXS95220.1"/>
    </source>
</evidence>
<dbReference type="AlphaFoldDB" id="A0A4V1NVB8"/>
<reference evidence="4 5" key="1">
    <citation type="journal article" date="2016" name="Int. J. Syst. Evol. Microbiol.">
        <title>Acidipila dinghuensis sp. nov., an acidobacterium isolated from forest soil.</title>
        <authorList>
            <person name="Jiang Y.W."/>
            <person name="Wang J."/>
            <person name="Chen M.H."/>
            <person name="Lv Y.Y."/>
            <person name="Qiu L.H."/>
        </authorList>
    </citation>
    <scope>NUCLEOTIDE SEQUENCE [LARGE SCALE GENOMIC DNA]</scope>
    <source>
        <strain evidence="4 5">DHOF10</strain>
    </source>
</reference>
<evidence type="ECO:0000259" key="3">
    <source>
        <dbReference type="PROSITE" id="PS01124"/>
    </source>
</evidence>
<dbReference type="Pfam" id="PF06719">
    <property type="entry name" value="AraC_N"/>
    <property type="match status" value="1"/>
</dbReference>
<protein>
    <submittedName>
        <fullName evidence="4">AraC family transcriptional regulator</fullName>
    </submittedName>
</protein>
<evidence type="ECO:0000313" key="5">
    <source>
        <dbReference type="Proteomes" id="UP000290253"/>
    </source>
</evidence>
<comment type="caution">
    <text evidence="4">The sequence shown here is derived from an EMBL/GenBank/DDBJ whole genome shotgun (WGS) entry which is preliminary data.</text>
</comment>
<dbReference type="GO" id="GO:0003700">
    <property type="term" value="F:DNA-binding transcription factor activity"/>
    <property type="evidence" value="ECO:0007669"/>
    <property type="project" value="InterPro"/>
</dbReference>
<dbReference type="SUPFAM" id="SSF46689">
    <property type="entry name" value="Homeodomain-like"/>
    <property type="match status" value="2"/>
</dbReference>
<gene>
    <name evidence="4" type="ORF">ESZ00_11495</name>
</gene>
<organism evidence="4 5">
    <name type="scientific">Silvibacterium dinghuense</name>
    <dbReference type="NCBI Taxonomy" id="1560006"/>
    <lineage>
        <taxon>Bacteria</taxon>
        <taxon>Pseudomonadati</taxon>
        <taxon>Acidobacteriota</taxon>
        <taxon>Terriglobia</taxon>
        <taxon>Terriglobales</taxon>
        <taxon>Acidobacteriaceae</taxon>
        <taxon>Silvibacterium</taxon>
    </lineage>
</organism>
<dbReference type="EMBL" id="SDMK01000002">
    <property type="protein sequence ID" value="RXS95220.1"/>
    <property type="molecule type" value="Genomic_DNA"/>
</dbReference>
<dbReference type="InterPro" id="IPR009594">
    <property type="entry name" value="Tscrpt_reg_HTH_AraC_N"/>
</dbReference>
<dbReference type="PROSITE" id="PS01124">
    <property type="entry name" value="HTH_ARAC_FAMILY_2"/>
    <property type="match status" value="1"/>
</dbReference>
<feature type="domain" description="HTH araC/xylS-type" evidence="3">
    <location>
        <begin position="196"/>
        <end position="294"/>
    </location>
</feature>
<dbReference type="RefSeq" id="WP_129208402.1">
    <property type="nucleotide sequence ID" value="NZ_BMGU01000003.1"/>
</dbReference>
<dbReference type="GO" id="GO:0043565">
    <property type="term" value="F:sequence-specific DNA binding"/>
    <property type="evidence" value="ECO:0007669"/>
    <property type="project" value="InterPro"/>
</dbReference>
<proteinExistence type="predicted"/>
<dbReference type="InterPro" id="IPR009057">
    <property type="entry name" value="Homeodomain-like_sf"/>
</dbReference>
<dbReference type="Pfam" id="PF12833">
    <property type="entry name" value="HTH_18"/>
    <property type="match status" value="1"/>
</dbReference>
<keyword evidence="2" id="KW-0804">Transcription</keyword>
<accession>A0A4V1NVB8</accession>
<dbReference type="PANTHER" id="PTHR43436">
    <property type="entry name" value="ARAC-FAMILY TRANSCRIPTIONAL REGULATOR"/>
    <property type="match status" value="1"/>
</dbReference>
<name>A0A4V1NVB8_9BACT</name>
<keyword evidence="1" id="KW-0805">Transcription regulation</keyword>
<dbReference type="Gene3D" id="1.10.10.60">
    <property type="entry name" value="Homeodomain-like"/>
    <property type="match status" value="1"/>
</dbReference>
<dbReference type="SMART" id="SM00342">
    <property type="entry name" value="HTH_ARAC"/>
    <property type="match status" value="1"/>
</dbReference>
<dbReference type="InterPro" id="IPR018060">
    <property type="entry name" value="HTH_AraC"/>
</dbReference>
<dbReference type="Proteomes" id="UP000290253">
    <property type="component" value="Unassembled WGS sequence"/>
</dbReference>
<evidence type="ECO:0000256" key="2">
    <source>
        <dbReference type="ARBA" id="ARBA00023163"/>
    </source>
</evidence>
<evidence type="ECO:0000256" key="1">
    <source>
        <dbReference type="ARBA" id="ARBA00023015"/>
    </source>
</evidence>
<dbReference type="OrthoDB" id="34150at2"/>
<dbReference type="PANTHER" id="PTHR43436:SF2">
    <property type="entry name" value="ARAC_XYLS FAMILY TRANSCRIPTIONAL REGULATOR"/>
    <property type="match status" value="1"/>
</dbReference>
<keyword evidence="5" id="KW-1185">Reference proteome</keyword>
<sequence>MDTFEQNRRRMVELLGQLAHLDGMRPGPIEGVRLLRSSCACTRVPVLYEPSIVIVAQGRKRGFLHDKVYHYDARNYLTLTVPMPFECDTEIGEDGPFLGIGVRIDLAVVSEILLRMEMPSRPTLVTTPESTVSATPMDPGLSDAAVRLLECMTSPLDASVLGPQIIREMTYRVLRGRQGGALQSLLLMDPSRLQMHRILHRMHSEYAGVFEVPALAQEAGMSISALHHHFKAVTGTSPLQYLKAVRLHKARMMMVQDSLSASIAAERVGYQSPSQFSREFKRMFGTSPIEEVQRMRERFTQGSPSREALAG</sequence>